<accession>A0A7T9UNF3</accession>
<reference evidence="3 4" key="1">
    <citation type="submission" date="2018-12" db="EMBL/GenBank/DDBJ databases">
        <authorList>
            <consortium name="Pathogen Informatics"/>
        </authorList>
    </citation>
    <scope>NUCLEOTIDE SEQUENCE [LARGE SCALE GENOMIC DNA]</scope>
    <source>
        <strain evidence="3 4">NCTC10207</strain>
    </source>
</reference>
<dbReference type="RefSeq" id="WP_006887561.1">
    <property type="nucleotide sequence ID" value="NZ_CAKASD010000068.1"/>
</dbReference>
<evidence type="ECO:0000313" key="3">
    <source>
        <dbReference type="EMBL" id="VEI23351.1"/>
    </source>
</evidence>
<gene>
    <name evidence="3" type="ORF">NCTC10207_01458</name>
</gene>
<evidence type="ECO:0000256" key="2">
    <source>
        <dbReference type="SAM" id="Phobius"/>
    </source>
</evidence>
<feature type="transmembrane region" description="Helical" evidence="2">
    <location>
        <begin position="182"/>
        <end position="203"/>
    </location>
</feature>
<keyword evidence="2" id="KW-1133">Transmembrane helix</keyword>
<feature type="region of interest" description="Disordered" evidence="1">
    <location>
        <begin position="1"/>
        <end position="31"/>
    </location>
</feature>
<feature type="compositionally biased region" description="Polar residues" evidence="1">
    <location>
        <begin position="11"/>
        <end position="31"/>
    </location>
</feature>
<sequence length="244" mass="26147">MPATEREPGPHNTSAGRERTGSTGESVGSSFSASIGGKLRRTANGDVDVLHALGGWRGVVESLLPATLFLVVFVVTKQLTYALIASLVTSGVFTVARLVQRSKLVPALSGVVGVAVCAWSAHSTGDANAFYVPGFFVSGGYLLASLISIALRWPLFGLLFGFIRDEGVRWREKPARLKSYILATWIFVALLGLRLVVQLPLYFAGATEALGVTRLVMGVPLYALTLWVAWRVSAPEENRAVQDS</sequence>
<dbReference type="InterPro" id="IPR016566">
    <property type="entry name" value="UCP010219"/>
</dbReference>
<organism evidence="3 4">
    <name type="scientific">Rothia aeria</name>
    <dbReference type="NCBI Taxonomy" id="172042"/>
    <lineage>
        <taxon>Bacteria</taxon>
        <taxon>Bacillati</taxon>
        <taxon>Actinomycetota</taxon>
        <taxon>Actinomycetes</taxon>
        <taxon>Micrococcales</taxon>
        <taxon>Micrococcaceae</taxon>
        <taxon>Rothia</taxon>
    </lineage>
</organism>
<evidence type="ECO:0000313" key="4">
    <source>
        <dbReference type="Proteomes" id="UP000282386"/>
    </source>
</evidence>
<dbReference type="GeneID" id="93862743"/>
<dbReference type="AlphaFoldDB" id="A0A7T9UNF3"/>
<name>A0A7T9UNF3_9MICC</name>
<protein>
    <submittedName>
        <fullName evidence="3">Protein of uncharacterized function (DUF3159)</fullName>
    </submittedName>
</protein>
<dbReference type="Proteomes" id="UP000282386">
    <property type="component" value="Chromosome"/>
</dbReference>
<feature type="transmembrane region" description="Helical" evidence="2">
    <location>
        <begin position="209"/>
        <end position="230"/>
    </location>
</feature>
<dbReference type="EMBL" id="LR134479">
    <property type="protein sequence ID" value="VEI23351.1"/>
    <property type="molecule type" value="Genomic_DNA"/>
</dbReference>
<dbReference type="Pfam" id="PF11361">
    <property type="entry name" value="DUF3159"/>
    <property type="match status" value="1"/>
</dbReference>
<proteinExistence type="predicted"/>
<keyword evidence="2" id="KW-0472">Membrane</keyword>
<keyword evidence="2" id="KW-0812">Transmembrane</keyword>
<evidence type="ECO:0000256" key="1">
    <source>
        <dbReference type="SAM" id="MobiDB-lite"/>
    </source>
</evidence>
<feature type="transmembrane region" description="Helical" evidence="2">
    <location>
        <begin position="104"/>
        <end position="121"/>
    </location>
</feature>